<evidence type="ECO:0008006" key="5">
    <source>
        <dbReference type="Google" id="ProtNLM"/>
    </source>
</evidence>
<feature type="signal peptide" evidence="2">
    <location>
        <begin position="1"/>
        <end position="22"/>
    </location>
</feature>
<organism evidence="3 4">
    <name type="scientific">Amycolatopsis antarctica</name>
    <dbReference type="NCBI Taxonomy" id="1854586"/>
    <lineage>
        <taxon>Bacteria</taxon>
        <taxon>Bacillati</taxon>
        <taxon>Actinomycetota</taxon>
        <taxon>Actinomycetes</taxon>
        <taxon>Pseudonocardiales</taxon>
        <taxon>Pseudonocardiaceae</taxon>
        <taxon>Amycolatopsis</taxon>
    </lineage>
</organism>
<keyword evidence="4" id="KW-1185">Reference proteome</keyword>
<feature type="chain" id="PRO_5038420057" description="DUF3558 domain-containing protein" evidence="2">
    <location>
        <begin position="23"/>
        <end position="512"/>
    </location>
</feature>
<dbReference type="RefSeq" id="WP_094863958.1">
    <property type="nucleotide sequence ID" value="NZ_NKYE01000010.1"/>
</dbReference>
<accession>A0A263D0P2</accession>
<evidence type="ECO:0000313" key="3">
    <source>
        <dbReference type="EMBL" id="OZM72002.1"/>
    </source>
</evidence>
<evidence type="ECO:0000256" key="1">
    <source>
        <dbReference type="SAM" id="MobiDB-lite"/>
    </source>
</evidence>
<evidence type="ECO:0000256" key="2">
    <source>
        <dbReference type="SAM" id="SignalP"/>
    </source>
</evidence>
<comment type="caution">
    <text evidence="3">The sequence shown here is derived from an EMBL/GenBank/DDBJ whole genome shotgun (WGS) entry which is preliminary data.</text>
</comment>
<keyword evidence="2" id="KW-0732">Signal</keyword>
<gene>
    <name evidence="3" type="ORF">CFN78_17870</name>
</gene>
<dbReference type="Proteomes" id="UP000242444">
    <property type="component" value="Unassembled WGS sequence"/>
</dbReference>
<feature type="compositionally biased region" description="Basic and acidic residues" evidence="1">
    <location>
        <begin position="246"/>
        <end position="258"/>
    </location>
</feature>
<dbReference type="AlphaFoldDB" id="A0A263D0P2"/>
<sequence>MRRALTAVALAAATLTVAQGCAESEDRVTEPTPVSLPAQLSAAPQARPMGAVVAGLTGLDACALIDPAAASIPGYEGSRVRARSPHQCTISTGDGQGKYGDMAVTLGLPLSRDERFRYELAHPAGITTYTRTLDSMSCEAYVPVGADLSIAFSIRSTGAEPDRSACEQALALVTAAAPRLTAPSGPPGPFAAHDACTVLGAALGDARGDAPLSPGGHSARSGIDGCGVDEGRGLEDRTSLELSYRPSERERDGDDGEPRTVGGRQVWPRYDDCAVVWDHAASGLPGASGESASLLEIVLEAPCGQTDALAAEVMLVLDGPPPERPGAQSPLFYRAEEPDVALGACVDVPARESCEPHMPVPAPRGAREVSDAVRADPDVACAIAAEAVGRHLGPELRPVVTRRPVDGCLFVEPRHSVRVRVGVSVGELDDTSTTSAGQARTTVAGRPAVTQTSEGGAGYRIAVQLVEDEEAPTRLDMSVEVTPPRGSGGRNSGGSRAPALDAIAEDIAARVY</sequence>
<protein>
    <recommendedName>
        <fullName evidence="5">DUF3558 domain-containing protein</fullName>
    </recommendedName>
</protein>
<dbReference type="PROSITE" id="PS51257">
    <property type="entry name" value="PROKAR_LIPOPROTEIN"/>
    <property type="match status" value="1"/>
</dbReference>
<dbReference type="EMBL" id="NKYE01000010">
    <property type="protein sequence ID" value="OZM72002.1"/>
    <property type="molecule type" value="Genomic_DNA"/>
</dbReference>
<dbReference type="InParanoid" id="A0A263D0P2"/>
<reference evidence="3 4" key="1">
    <citation type="submission" date="2017-07" db="EMBL/GenBank/DDBJ databases">
        <title>Amycolatopsis antarcticus sp. nov., isolated from the surface of an Antarcticus brown macroalga.</title>
        <authorList>
            <person name="Wang J."/>
            <person name="Leiva S."/>
            <person name="Huang J."/>
            <person name="Huang Y."/>
        </authorList>
    </citation>
    <scope>NUCLEOTIDE SEQUENCE [LARGE SCALE GENOMIC DNA]</scope>
    <source>
        <strain evidence="3 4">AU-G6</strain>
    </source>
</reference>
<feature type="region of interest" description="Disordered" evidence="1">
    <location>
        <begin position="209"/>
        <end position="264"/>
    </location>
</feature>
<feature type="compositionally biased region" description="Basic and acidic residues" evidence="1">
    <location>
        <begin position="229"/>
        <end position="239"/>
    </location>
</feature>
<proteinExistence type="predicted"/>
<feature type="region of interest" description="Disordered" evidence="1">
    <location>
        <begin position="479"/>
        <end position="498"/>
    </location>
</feature>
<name>A0A263D0P2_9PSEU</name>
<dbReference type="OrthoDB" id="3589247at2"/>
<evidence type="ECO:0000313" key="4">
    <source>
        <dbReference type="Proteomes" id="UP000242444"/>
    </source>
</evidence>